<name>W7E697_BIPV3</name>
<dbReference type="OrthoDB" id="5427350at2759"/>
<sequence length="473" mass="51292">MLPILIFAGLTIAQSFGEAQPSQTFISAPELYAPILSVNKSDAQLANGLLLMTSQEYGPLLMTDSGDLIWNGPSGHASNLFVQYLDGSPVLTYWIGIGSNLAHGYGQVNILDTNYDQIYTICPNLTLTSPTGQSTGCSLDLHESFLTTRGTIISTAVNVTTADLTSVGGPEVGWVYDNLFLEIDIKTNAILFVWSALAAGIPINSTKQALSSTGTSQSNPFDWFHMNSVTTLNDGYLANSRHTWSSYALDSNGRVKWTLEGSTGGDFALPTVANFSWQHHVRVENETSSSLLLHMYNDMNASGDLPSNGLLLYLDLENYKVTLKSLYMDPNQMIASTSQGSYQQLSNDNVLLGYGNQEYFKEFSPDGDVVMSISGLSSYRVYRQTWDASPTGYSPNVIAKQGQGWVSWNGDTKTTKWAIYAGSSNDSLSLVAEVARIGFQTQFNLSSSAAWVQVGAFAGELHLKNSSVVAVSH</sequence>
<dbReference type="Proteomes" id="UP000054337">
    <property type="component" value="Unassembled WGS sequence"/>
</dbReference>
<gene>
    <name evidence="2" type="ORF">COCVIDRAFT_29538</name>
</gene>
<feature type="signal peptide" evidence="1">
    <location>
        <begin position="1"/>
        <end position="19"/>
    </location>
</feature>
<dbReference type="InterPro" id="IPR039535">
    <property type="entry name" value="ASST-like"/>
</dbReference>
<dbReference type="Pfam" id="PF14269">
    <property type="entry name" value="Arylsulfotran_2"/>
    <property type="match status" value="1"/>
</dbReference>
<protein>
    <recommendedName>
        <fullName evidence="4">ASST-domain-containing protein</fullName>
    </recommendedName>
</protein>
<reference evidence="2 3" key="1">
    <citation type="journal article" date="2013" name="PLoS Genet.">
        <title>Comparative genome structure, secondary metabolite, and effector coding capacity across Cochliobolus pathogens.</title>
        <authorList>
            <person name="Condon B.J."/>
            <person name="Leng Y."/>
            <person name="Wu D."/>
            <person name="Bushley K.E."/>
            <person name="Ohm R.A."/>
            <person name="Otillar R."/>
            <person name="Martin J."/>
            <person name="Schackwitz W."/>
            <person name="Grimwood J."/>
            <person name="MohdZainudin N."/>
            <person name="Xue C."/>
            <person name="Wang R."/>
            <person name="Manning V.A."/>
            <person name="Dhillon B."/>
            <person name="Tu Z.J."/>
            <person name="Steffenson B.J."/>
            <person name="Salamov A."/>
            <person name="Sun H."/>
            <person name="Lowry S."/>
            <person name="LaButti K."/>
            <person name="Han J."/>
            <person name="Copeland A."/>
            <person name="Lindquist E."/>
            <person name="Barry K."/>
            <person name="Schmutz J."/>
            <person name="Baker S.E."/>
            <person name="Ciuffetti L.M."/>
            <person name="Grigoriev I.V."/>
            <person name="Zhong S."/>
            <person name="Turgeon B.G."/>
        </authorList>
    </citation>
    <scope>NUCLEOTIDE SEQUENCE [LARGE SCALE GENOMIC DNA]</scope>
    <source>
        <strain evidence="2 3">FI3</strain>
    </source>
</reference>
<dbReference type="RefSeq" id="XP_014553247.1">
    <property type="nucleotide sequence ID" value="XM_014697761.1"/>
</dbReference>
<dbReference type="HOGENOM" id="CLU_018249_2_1_1"/>
<dbReference type="PANTHER" id="PTHR35340">
    <property type="entry name" value="PQQ ENZYME REPEAT PROTEIN-RELATED"/>
    <property type="match status" value="1"/>
</dbReference>
<proteinExistence type="predicted"/>
<organism evidence="2 3">
    <name type="scientific">Bipolaris victoriae (strain FI3)</name>
    <name type="common">Victoria blight of oats agent</name>
    <name type="synonym">Cochliobolus victoriae</name>
    <dbReference type="NCBI Taxonomy" id="930091"/>
    <lineage>
        <taxon>Eukaryota</taxon>
        <taxon>Fungi</taxon>
        <taxon>Dikarya</taxon>
        <taxon>Ascomycota</taxon>
        <taxon>Pezizomycotina</taxon>
        <taxon>Dothideomycetes</taxon>
        <taxon>Pleosporomycetidae</taxon>
        <taxon>Pleosporales</taxon>
        <taxon>Pleosporineae</taxon>
        <taxon>Pleosporaceae</taxon>
        <taxon>Bipolaris</taxon>
    </lineage>
</organism>
<dbReference type="PANTHER" id="PTHR35340:SF6">
    <property type="entry name" value="ASST-DOMAIN-CONTAINING PROTEIN"/>
    <property type="match status" value="1"/>
</dbReference>
<dbReference type="GeneID" id="26254344"/>
<accession>W7E697</accession>
<evidence type="ECO:0008006" key="4">
    <source>
        <dbReference type="Google" id="ProtNLM"/>
    </source>
</evidence>
<keyword evidence="3" id="KW-1185">Reference proteome</keyword>
<evidence type="ECO:0000313" key="3">
    <source>
        <dbReference type="Proteomes" id="UP000054337"/>
    </source>
</evidence>
<feature type="chain" id="PRO_5004893771" description="ASST-domain-containing protein" evidence="1">
    <location>
        <begin position="20"/>
        <end position="473"/>
    </location>
</feature>
<evidence type="ECO:0000256" key="1">
    <source>
        <dbReference type="SAM" id="SignalP"/>
    </source>
</evidence>
<dbReference type="AlphaFoldDB" id="W7E697"/>
<dbReference type="InterPro" id="IPR053143">
    <property type="entry name" value="Arylsulfate_ST"/>
</dbReference>
<evidence type="ECO:0000313" key="2">
    <source>
        <dbReference type="EMBL" id="EUN23671.1"/>
    </source>
</evidence>
<keyword evidence="1" id="KW-0732">Signal</keyword>
<dbReference type="EMBL" id="KI968782">
    <property type="protein sequence ID" value="EUN23671.1"/>
    <property type="molecule type" value="Genomic_DNA"/>
</dbReference>